<evidence type="ECO:0000313" key="5">
    <source>
        <dbReference type="EMBL" id="OCT44221.1"/>
    </source>
</evidence>
<dbReference type="eggNOG" id="KOG3278">
    <property type="taxonomic scope" value="Eukaryota"/>
</dbReference>
<dbReference type="AlphaFoldDB" id="A0A1C1C6X6"/>
<dbReference type="VEuPathDB" id="FungiDB:G647_01145"/>
<keyword evidence="2" id="KW-0689">Ribosomal protein</keyword>
<proteinExistence type="inferred from homology"/>
<organism evidence="5 6">
    <name type="scientific">Cladophialophora carrionii</name>
    <dbReference type="NCBI Taxonomy" id="86049"/>
    <lineage>
        <taxon>Eukaryota</taxon>
        <taxon>Fungi</taxon>
        <taxon>Dikarya</taxon>
        <taxon>Ascomycota</taxon>
        <taxon>Pezizomycotina</taxon>
        <taxon>Eurotiomycetes</taxon>
        <taxon>Chaetothyriomycetidae</taxon>
        <taxon>Chaetothyriales</taxon>
        <taxon>Herpotrichiellaceae</taxon>
        <taxon>Cladophialophora</taxon>
    </lineage>
</organism>
<dbReference type="STRING" id="86049.A0A1C1C6X6"/>
<reference evidence="6" key="1">
    <citation type="submission" date="2015-07" db="EMBL/GenBank/DDBJ databases">
        <authorList>
            <person name="Teixeira M.M."/>
            <person name="Souza R.C."/>
            <person name="Almeida L.G."/>
            <person name="Vicente V.A."/>
            <person name="de Hoog S."/>
            <person name="Bocca A.L."/>
            <person name="de Almeida S.R."/>
            <person name="Vasconcelos A.T."/>
            <person name="Felipe M.S."/>
        </authorList>
    </citation>
    <scope>NUCLEOTIDE SEQUENCE [LARGE SCALE GENOMIC DNA]</scope>
    <source>
        <strain evidence="6">KSF</strain>
    </source>
</reference>
<comment type="similarity">
    <text evidence="1">Belongs to the bacterial ribosomal protein bL28 family.</text>
</comment>
<gene>
    <name evidence="5" type="ORF">CLCR_00644</name>
</gene>
<dbReference type="PANTHER" id="PTHR13528">
    <property type="entry name" value="39S RIBOSOMAL PROTEIN L28, MITOCHONDRIAL"/>
    <property type="match status" value="1"/>
</dbReference>
<dbReference type="InterPro" id="IPR026569">
    <property type="entry name" value="Ribosomal_bL28"/>
</dbReference>
<dbReference type="Gene3D" id="2.30.170.40">
    <property type="entry name" value="Ribosomal protein L28/L24"/>
    <property type="match status" value="1"/>
</dbReference>
<dbReference type="VEuPathDB" id="FungiDB:CLCR_00644"/>
<feature type="region of interest" description="Disordered" evidence="4">
    <location>
        <begin position="296"/>
        <end position="315"/>
    </location>
</feature>
<feature type="compositionally biased region" description="Basic residues" evidence="4">
    <location>
        <begin position="427"/>
        <end position="436"/>
    </location>
</feature>
<dbReference type="InterPro" id="IPR034704">
    <property type="entry name" value="Ribosomal_bL28/bL31-like_sf"/>
</dbReference>
<name>A0A1C1C6X6_9EURO</name>
<dbReference type="Pfam" id="PF00830">
    <property type="entry name" value="Ribosomal_L28"/>
    <property type="match status" value="1"/>
</dbReference>
<dbReference type="InterPro" id="IPR037147">
    <property type="entry name" value="Ribosomal_bL28_sf"/>
</dbReference>
<evidence type="ECO:0008006" key="7">
    <source>
        <dbReference type="Google" id="ProtNLM"/>
    </source>
</evidence>
<dbReference type="EMBL" id="LGRB01000021">
    <property type="protein sequence ID" value="OCT44221.1"/>
    <property type="molecule type" value="Genomic_DNA"/>
</dbReference>
<feature type="compositionally biased region" description="Basic and acidic residues" evidence="4">
    <location>
        <begin position="408"/>
        <end position="426"/>
    </location>
</feature>
<evidence type="ECO:0000256" key="3">
    <source>
        <dbReference type="ARBA" id="ARBA00023274"/>
    </source>
</evidence>
<comment type="caution">
    <text evidence="5">The sequence shown here is derived from an EMBL/GenBank/DDBJ whole genome shotgun (WGS) entry which is preliminary data.</text>
</comment>
<evidence type="ECO:0000313" key="6">
    <source>
        <dbReference type="Proteomes" id="UP000094526"/>
    </source>
</evidence>
<dbReference type="GO" id="GO:0005762">
    <property type="term" value="C:mitochondrial large ribosomal subunit"/>
    <property type="evidence" value="ECO:0007669"/>
    <property type="project" value="TreeGrafter"/>
</dbReference>
<dbReference type="GO" id="GO:0003735">
    <property type="term" value="F:structural constituent of ribosome"/>
    <property type="evidence" value="ECO:0007669"/>
    <property type="project" value="InterPro"/>
</dbReference>
<dbReference type="PANTHER" id="PTHR13528:SF2">
    <property type="entry name" value="LARGE RIBOSOMAL SUBUNIT PROTEIN BL28M"/>
    <property type="match status" value="1"/>
</dbReference>
<evidence type="ECO:0000256" key="4">
    <source>
        <dbReference type="SAM" id="MobiDB-lite"/>
    </source>
</evidence>
<feature type="region of interest" description="Disordered" evidence="4">
    <location>
        <begin position="408"/>
        <end position="436"/>
    </location>
</feature>
<evidence type="ECO:0000256" key="2">
    <source>
        <dbReference type="ARBA" id="ARBA00022980"/>
    </source>
</evidence>
<sequence length="436" mass="50272">MAAPTQITKLPEVLRSPSTIQYFAYRHKVKHSNPYFKPRFTFKLEDREHTLLAENKWRHTDPLMPPYPYGENMHFPEANFGLYGGATVQSGSKISKGRNKGKTLRHWFPNVRVETVRSEALGRELKLPITARVMRTIKKCGGIDAYVTGIKPARIKELGLLGWKLRWLVMTSPKYRVKHEQQLQKYNLPKHYSLEGTFEDAWNDENVRTKMIEQQEAAWQDLRQAAERFEKHVQRYWVDNGEKESYEIPKLESLNRGSPYTLSLPEQLEKPDVVEGRYRRVRTFNEHLTPATRAQLAAEERGSETGGPAEPIGVSDDLSARVEDRIEGITMSVEAQYLGVDPTRDDAQSMEMRLEAVKQMIRNHVQESEAEVSTVRADKELDDKAEILLANTAEDHVAKIDQEVVERNAEQHLEAAREEMKKDQGPRRKRTSQKSP</sequence>
<keyword evidence="3" id="KW-0687">Ribonucleoprotein</keyword>
<protein>
    <recommendedName>
        <fullName evidence="7">54S ribosomal protein L24, mitochondrial</fullName>
    </recommendedName>
</protein>
<keyword evidence="6" id="KW-1185">Reference proteome</keyword>
<evidence type="ECO:0000256" key="1">
    <source>
        <dbReference type="ARBA" id="ARBA00008760"/>
    </source>
</evidence>
<dbReference type="OrthoDB" id="361870at2759"/>
<dbReference type="SUPFAM" id="SSF143800">
    <property type="entry name" value="L28p-like"/>
    <property type="match status" value="1"/>
</dbReference>
<dbReference type="Proteomes" id="UP000094526">
    <property type="component" value="Unassembled WGS sequence"/>
</dbReference>
<accession>A0A1C1C6X6</accession>